<evidence type="ECO:0000256" key="1">
    <source>
        <dbReference type="SAM" id="MobiDB-lite"/>
    </source>
</evidence>
<organism evidence="2 3">
    <name type="scientific">Xylocopa violacea</name>
    <name type="common">Violet carpenter bee</name>
    <name type="synonym">Apis violacea</name>
    <dbReference type="NCBI Taxonomy" id="135666"/>
    <lineage>
        <taxon>Eukaryota</taxon>
        <taxon>Metazoa</taxon>
        <taxon>Ecdysozoa</taxon>
        <taxon>Arthropoda</taxon>
        <taxon>Hexapoda</taxon>
        <taxon>Insecta</taxon>
        <taxon>Pterygota</taxon>
        <taxon>Neoptera</taxon>
        <taxon>Endopterygota</taxon>
        <taxon>Hymenoptera</taxon>
        <taxon>Apocrita</taxon>
        <taxon>Aculeata</taxon>
        <taxon>Apoidea</taxon>
        <taxon>Anthophila</taxon>
        <taxon>Apidae</taxon>
        <taxon>Xylocopa</taxon>
        <taxon>Xylocopa</taxon>
    </lineage>
</organism>
<name>A0ABP1NRZ9_XYLVO</name>
<feature type="region of interest" description="Disordered" evidence="1">
    <location>
        <begin position="111"/>
        <end position="159"/>
    </location>
</feature>
<feature type="compositionally biased region" description="Basic residues" evidence="1">
    <location>
        <begin position="135"/>
        <end position="148"/>
    </location>
</feature>
<evidence type="ECO:0000313" key="2">
    <source>
        <dbReference type="EMBL" id="CAL7943789.1"/>
    </source>
</evidence>
<keyword evidence="3" id="KW-1185">Reference proteome</keyword>
<sequence length="283" mass="31727">MQAAEMMRGTRAVYDLVLLISLSIAYVHSFPLQVLPSIPGYIPVYIRYGDQPLEEINPALAEAFHEAPSLSKNLDLDSISNSPDIDLDEDEANEYNAYSVHARAISNRFTAKDEEKQPIEESAETKASESVANTKKGRRREKHRRKMRPNSVFKVNPLTDEEKEALEKLQIDVAEDIKSINNMQESSLNLSELPTDKSPHEDNEDTTDPVIKVDEIIIDESDQPRTKSANPPTSPLANENVPIKEQPVSNSLSNVHKITASPEILAKLEEEQKAKESLEEKSK</sequence>
<evidence type="ECO:0000313" key="3">
    <source>
        <dbReference type="Proteomes" id="UP001642520"/>
    </source>
</evidence>
<feature type="compositionally biased region" description="Polar residues" evidence="1">
    <location>
        <begin position="226"/>
        <end position="237"/>
    </location>
</feature>
<protein>
    <submittedName>
        <fullName evidence="2">Uncharacterized protein</fullName>
    </submittedName>
</protein>
<gene>
    <name evidence="2" type="ORF">XYLVIOL_LOCUS6294</name>
</gene>
<comment type="caution">
    <text evidence="2">The sequence shown here is derived from an EMBL/GenBank/DDBJ whole genome shotgun (WGS) entry which is preliminary data.</text>
</comment>
<reference evidence="2 3" key="1">
    <citation type="submission" date="2024-08" db="EMBL/GenBank/DDBJ databases">
        <authorList>
            <person name="Will J Nash"/>
            <person name="Angela Man"/>
            <person name="Seanna McTaggart"/>
            <person name="Kendall Baker"/>
            <person name="Tom Barker"/>
            <person name="Leah Catchpole"/>
            <person name="Alex Durrant"/>
            <person name="Karim Gharbi"/>
            <person name="Naomi Irish"/>
            <person name="Gemy Kaithakottil"/>
            <person name="Debby Ku"/>
            <person name="Aaliyah Providence"/>
            <person name="Felix Shaw"/>
            <person name="David Swarbreck"/>
            <person name="Chris Watkins"/>
            <person name="Ann M. McCartney"/>
            <person name="Giulio Formenti"/>
            <person name="Alice Mouton"/>
            <person name="Noel Vella"/>
            <person name="Bjorn M von Reumont"/>
            <person name="Adriana Vella"/>
            <person name="Wilfried Haerty"/>
        </authorList>
    </citation>
    <scope>NUCLEOTIDE SEQUENCE [LARGE SCALE GENOMIC DNA]</scope>
</reference>
<accession>A0ABP1NRZ9</accession>
<feature type="compositionally biased region" description="Basic and acidic residues" evidence="1">
    <location>
        <begin position="111"/>
        <end position="127"/>
    </location>
</feature>
<dbReference type="Proteomes" id="UP001642520">
    <property type="component" value="Unassembled WGS sequence"/>
</dbReference>
<dbReference type="EMBL" id="CAXAJV020001293">
    <property type="protein sequence ID" value="CAL7943789.1"/>
    <property type="molecule type" value="Genomic_DNA"/>
</dbReference>
<feature type="region of interest" description="Disordered" evidence="1">
    <location>
        <begin position="185"/>
        <end position="255"/>
    </location>
</feature>
<proteinExistence type="predicted"/>